<reference evidence="1 2" key="1">
    <citation type="submission" date="2012-09" db="EMBL/GenBank/DDBJ databases">
        <title>Genome Sequence of alkane-degrading Bacterium Alcanivorax sp. 521-1.</title>
        <authorList>
            <person name="Lai Q."/>
            <person name="Shao Z."/>
        </authorList>
    </citation>
    <scope>NUCLEOTIDE SEQUENCE [LARGE SCALE GENOMIC DNA]</scope>
    <source>
        <strain evidence="1 2">521-1</strain>
    </source>
</reference>
<dbReference type="Proteomes" id="UP000662703">
    <property type="component" value="Unassembled WGS sequence"/>
</dbReference>
<accession>A0ABS0ARH4</accession>
<keyword evidence="2" id="KW-1185">Reference proteome</keyword>
<comment type="caution">
    <text evidence="1">The sequence shown here is derived from an EMBL/GenBank/DDBJ whole genome shotgun (WGS) entry which is preliminary data.</text>
</comment>
<evidence type="ECO:0000313" key="1">
    <source>
        <dbReference type="EMBL" id="MBF5056743.1"/>
    </source>
</evidence>
<evidence type="ECO:0000313" key="2">
    <source>
        <dbReference type="Proteomes" id="UP000662703"/>
    </source>
</evidence>
<protein>
    <submittedName>
        <fullName evidence="1">Uncharacterized protein</fullName>
    </submittedName>
</protein>
<dbReference type="EMBL" id="ARXX01000028">
    <property type="protein sequence ID" value="MBF5056743.1"/>
    <property type="molecule type" value="Genomic_DNA"/>
</dbReference>
<gene>
    <name evidence="1" type="ORF">Y5W_02037</name>
</gene>
<sequence>MDLYGSDTLPFLRCSKIEPNRLQPLKVDPARAMRHLDRRHYLRHEYAKEKAEAWKLLGEHIEALF</sequence>
<name>A0ABS0ARH4_9GAMM</name>
<proteinExistence type="predicted"/>
<organism evidence="1 2">
    <name type="scientific">Alloalcanivorax profundimaris</name>
    <dbReference type="NCBI Taxonomy" id="2735259"/>
    <lineage>
        <taxon>Bacteria</taxon>
        <taxon>Pseudomonadati</taxon>
        <taxon>Pseudomonadota</taxon>
        <taxon>Gammaproteobacteria</taxon>
        <taxon>Oceanospirillales</taxon>
        <taxon>Alcanivoracaceae</taxon>
        <taxon>Alloalcanivorax</taxon>
    </lineage>
</organism>